<keyword evidence="8" id="KW-0430">Lectin</keyword>
<evidence type="ECO:0000256" key="11">
    <source>
        <dbReference type="ARBA" id="ARBA00022840"/>
    </source>
</evidence>
<evidence type="ECO:0000313" key="22">
    <source>
        <dbReference type="Proteomes" id="UP000436088"/>
    </source>
</evidence>
<dbReference type="InterPro" id="IPR001220">
    <property type="entry name" value="Legume_lectin_dom"/>
</dbReference>
<keyword evidence="13 18" id="KW-0472">Membrane</keyword>
<keyword evidence="9 16" id="KW-0547">Nucleotide-binding</keyword>
<keyword evidence="15" id="KW-0325">Glycoprotein</keyword>
<feature type="chain" id="PRO_5025543512" evidence="19">
    <location>
        <begin position="18"/>
        <end position="484"/>
    </location>
</feature>
<evidence type="ECO:0000256" key="16">
    <source>
        <dbReference type="PROSITE-ProRule" id="PRU10141"/>
    </source>
</evidence>
<dbReference type="Proteomes" id="UP000436088">
    <property type="component" value="Unassembled WGS sequence"/>
</dbReference>
<proteinExistence type="inferred from homology"/>
<dbReference type="InterPro" id="IPR000719">
    <property type="entry name" value="Prot_kinase_dom"/>
</dbReference>
<comment type="similarity">
    <text evidence="3">In the C-terminal section; belongs to the protein kinase superfamily. Ser/Thr protein kinase family.</text>
</comment>
<dbReference type="Gene3D" id="1.10.510.10">
    <property type="entry name" value="Transferase(Phosphotransferase) domain 1"/>
    <property type="match status" value="1"/>
</dbReference>
<evidence type="ECO:0000256" key="5">
    <source>
        <dbReference type="ARBA" id="ARBA00022679"/>
    </source>
</evidence>
<dbReference type="PROSITE" id="PS00108">
    <property type="entry name" value="PROTEIN_KINASE_ST"/>
    <property type="match status" value="1"/>
</dbReference>
<dbReference type="GO" id="GO:0005524">
    <property type="term" value="F:ATP binding"/>
    <property type="evidence" value="ECO:0007669"/>
    <property type="project" value="UniProtKB-UniRule"/>
</dbReference>
<evidence type="ECO:0000256" key="9">
    <source>
        <dbReference type="ARBA" id="ARBA00022741"/>
    </source>
</evidence>
<keyword evidence="5" id="KW-0808">Transferase</keyword>
<dbReference type="GO" id="GO:0030246">
    <property type="term" value="F:carbohydrate binding"/>
    <property type="evidence" value="ECO:0007669"/>
    <property type="project" value="UniProtKB-KW"/>
</dbReference>
<keyword evidence="10 21" id="KW-0418">Kinase</keyword>
<protein>
    <submittedName>
        <fullName evidence="21">L-type lectin-domain containing receptor kinase IX.1</fullName>
    </submittedName>
</protein>
<feature type="transmembrane region" description="Helical" evidence="18">
    <location>
        <begin position="133"/>
        <end position="154"/>
    </location>
</feature>
<evidence type="ECO:0000256" key="13">
    <source>
        <dbReference type="ARBA" id="ARBA00023136"/>
    </source>
</evidence>
<evidence type="ECO:0000256" key="15">
    <source>
        <dbReference type="ARBA" id="ARBA00023180"/>
    </source>
</evidence>
<dbReference type="CDD" id="cd14066">
    <property type="entry name" value="STKc_IRAK"/>
    <property type="match status" value="1"/>
</dbReference>
<dbReference type="GO" id="GO:0005886">
    <property type="term" value="C:plasma membrane"/>
    <property type="evidence" value="ECO:0007669"/>
    <property type="project" value="UniProtKB-SubCell"/>
</dbReference>
<dbReference type="Pfam" id="PF00139">
    <property type="entry name" value="Lectin_legB"/>
    <property type="match status" value="1"/>
</dbReference>
<keyword evidence="22" id="KW-1185">Reference proteome</keyword>
<evidence type="ECO:0000259" key="20">
    <source>
        <dbReference type="PROSITE" id="PS50011"/>
    </source>
</evidence>
<evidence type="ECO:0000256" key="8">
    <source>
        <dbReference type="ARBA" id="ARBA00022734"/>
    </source>
</evidence>
<dbReference type="SUPFAM" id="SSF56112">
    <property type="entry name" value="Protein kinase-like (PK-like)"/>
    <property type="match status" value="1"/>
</dbReference>
<dbReference type="EMBL" id="VEPZ02001149">
    <property type="protein sequence ID" value="KAE8691500.1"/>
    <property type="molecule type" value="Genomic_DNA"/>
</dbReference>
<dbReference type="SMART" id="SM00220">
    <property type="entry name" value="S_TKc"/>
    <property type="match status" value="1"/>
</dbReference>
<dbReference type="PANTHER" id="PTHR27007">
    <property type="match status" value="1"/>
</dbReference>
<dbReference type="PROSITE" id="PS00107">
    <property type="entry name" value="PROTEIN_KINASE_ATP"/>
    <property type="match status" value="1"/>
</dbReference>
<dbReference type="Pfam" id="PF00069">
    <property type="entry name" value="Pkinase"/>
    <property type="match status" value="1"/>
</dbReference>
<evidence type="ECO:0000256" key="2">
    <source>
        <dbReference type="ARBA" id="ARBA00008536"/>
    </source>
</evidence>
<dbReference type="InterPro" id="IPR008271">
    <property type="entry name" value="Ser/Thr_kinase_AS"/>
</dbReference>
<dbReference type="AlphaFoldDB" id="A0A6A2ZIR3"/>
<dbReference type="InterPro" id="IPR013320">
    <property type="entry name" value="ConA-like_dom_sf"/>
</dbReference>
<dbReference type="GO" id="GO:0002229">
    <property type="term" value="P:defense response to oomycetes"/>
    <property type="evidence" value="ECO:0007669"/>
    <property type="project" value="UniProtKB-ARBA"/>
</dbReference>
<dbReference type="InterPro" id="IPR017441">
    <property type="entry name" value="Protein_kinase_ATP_BS"/>
</dbReference>
<feature type="binding site" evidence="16">
    <location>
        <position position="225"/>
    </location>
    <ligand>
        <name>ATP</name>
        <dbReference type="ChEBI" id="CHEBI:30616"/>
    </ligand>
</feature>
<keyword evidence="14 21" id="KW-0675">Receptor</keyword>
<comment type="caution">
    <text evidence="21">The sequence shown here is derived from an EMBL/GenBank/DDBJ whole genome shotgun (WGS) entry which is preliminary data.</text>
</comment>
<keyword evidence="12 18" id="KW-1133">Transmembrane helix</keyword>
<dbReference type="PROSITE" id="PS50011">
    <property type="entry name" value="PROTEIN_KINASE_DOM"/>
    <property type="match status" value="1"/>
</dbReference>
<dbReference type="SUPFAM" id="SSF49899">
    <property type="entry name" value="Concanavalin A-like lectins/glucanases"/>
    <property type="match status" value="1"/>
</dbReference>
<organism evidence="21 22">
    <name type="scientific">Hibiscus syriacus</name>
    <name type="common">Rose of Sharon</name>
    <dbReference type="NCBI Taxonomy" id="106335"/>
    <lineage>
        <taxon>Eukaryota</taxon>
        <taxon>Viridiplantae</taxon>
        <taxon>Streptophyta</taxon>
        <taxon>Embryophyta</taxon>
        <taxon>Tracheophyta</taxon>
        <taxon>Spermatophyta</taxon>
        <taxon>Magnoliopsida</taxon>
        <taxon>eudicotyledons</taxon>
        <taxon>Gunneridae</taxon>
        <taxon>Pentapetalae</taxon>
        <taxon>rosids</taxon>
        <taxon>malvids</taxon>
        <taxon>Malvales</taxon>
        <taxon>Malvaceae</taxon>
        <taxon>Malvoideae</taxon>
        <taxon>Hibiscus</taxon>
    </lineage>
</organism>
<evidence type="ECO:0000256" key="4">
    <source>
        <dbReference type="ARBA" id="ARBA00022475"/>
    </source>
</evidence>
<name>A0A6A2ZIR3_HIBSY</name>
<keyword evidence="17" id="KW-0723">Serine/threonine-protein kinase</keyword>
<evidence type="ECO:0000256" key="7">
    <source>
        <dbReference type="ARBA" id="ARBA00022729"/>
    </source>
</evidence>
<dbReference type="InterPro" id="IPR050528">
    <property type="entry name" value="L-type_Lectin-RKs"/>
</dbReference>
<dbReference type="FunFam" id="3.30.200.20:FF:000168">
    <property type="entry name" value="L-type lectin-domain containing receptor kinase IX.1"/>
    <property type="match status" value="1"/>
</dbReference>
<keyword evidence="4" id="KW-1003">Cell membrane</keyword>
<accession>A0A6A2ZIR3</accession>
<dbReference type="Gene3D" id="3.30.200.20">
    <property type="entry name" value="Phosphorylase Kinase, domain 1"/>
    <property type="match status" value="1"/>
</dbReference>
<dbReference type="GO" id="GO:0004674">
    <property type="term" value="F:protein serine/threonine kinase activity"/>
    <property type="evidence" value="ECO:0007669"/>
    <property type="project" value="UniProtKB-KW"/>
</dbReference>
<dbReference type="InterPro" id="IPR011009">
    <property type="entry name" value="Kinase-like_dom_sf"/>
</dbReference>
<dbReference type="FunFam" id="1.10.510.10:FF:000240">
    <property type="entry name" value="Lectin-domain containing receptor kinase A4.3"/>
    <property type="match status" value="1"/>
</dbReference>
<keyword evidence="11 16" id="KW-0067">ATP-binding</keyword>
<evidence type="ECO:0000256" key="1">
    <source>
        <dbReference type="ARBA" id="ARBA00004251"/>
    </source>
</evidence>
<evidence type="ECO:0000256" key="10">
    <source>
        <dbReference type="ARBA" id="ARBA00022777"/>
    </source>
</evidence>
<gene>
    <name evidence="21" type="ORF">F3Y22_tig00110890pilonHSYRG01617</name>
</gene>
<evidence type="ECO:0000256" key="12">
    <source>
        <dbReference type="ARBA" id="ARBA00022989"/>
    </source>
</evidence>
<keyword evidence="7 19" id="KW-0732">Signal</keyword>
<feature type="domain" description="Protein kinase" evidence="20">
    <location>
        <begin position="196"/>
        <end position="452"/>
    </location>
</feature>
<evidence type="ECO:0000256" key="14">
    <source>
        <dbReference type="ARBA" id="ARBA00023170"/>
    </source>
</evidence>
<evidence type="ECO:0000313" key="21">
    <source>
        <dbReference type="EMBL" id="KAE8691500.1"/>
    </source>
</evidence>
<reference evidence="21" key="1">
    <citation type="submission" date="2019-09" db="EMBL/GenBank/DDBJ databases">
        <title>Draft genome information of white flower Hibiscus syriacus.</title>
        <authorList>
            <person name="Kim Y.-M."/>
        </authorList>
    </citation>
    <scope>NUCLEOTIDE SEQUENCE [LARGE SCALE GENOMIC DNA]</scope>
    <source>
        <strain evidence="21">YM2019G1</strain>
    </source>
</reference>
<evidence type="ECO:0000256" key="6">
    <source>
        <dbReference type="ARBA" id="ARBA00022692"/>
    </source>
</evidence>
<comment type="similarity">
    <text evidence="2">In the N-terminal section; belongs to the leguminous lectin family.</text>
</comment>
<feature type="signal peptide" evidence="19">
    <location>
        <begin position="1"/>
        <end position="17"/>
    </location>
</feature>
<evidence type="ECO:0000256" key="18">
    <source>
        <dbReference type="SAM" id="Phobius"/>
    </source>
</evidence>
<keyword evidence="6 18" id="KW-0812">Transmembrane</keyword>
<comment type="similarity">
    <text evidence="17">Belongs to the protein kinase superfamily.</text>
</comment>
<dbReference type="Gene3D" id="2.60.120.200">
    <property type="match status" value="1"/>
</dbReference>
<evidence type="ECO:0000256" key="17">
    <source>
        <dbReference type="RuleBase" id="RU000304"/>
    </source>
</evidence>
<sequence>MDVKFLFLMAILPSAAPLSFNFTGFNSSNVDITYKGDAAPMESVIQLTKLDTWRSGRAIYTRPVHLWDKSLGTLADFTTHFSFSIKKQSNVTPAEGFAFFIASLQYHVGIDVNSLGSGLIPPSDRVCSKIKTGLVVGFAVLGSFILLGGLYMIIKKRINGEEEERFALRSMDDEFESVTGAKKRTYAELVKATNNFAEGQKLGEGRFGSVYRGSLKDVDSEVAVKRISTMSRQGVKEYASEVTITSRLRHKNLVELICWCHEKKELLLVYEFMSNGSLDSHLFNRERSLMWPERYKIAQGLAYSLHYLHFECEPCVLHRDIKASNVMLDSDLNAKLGDFSLARIVSPEKALQSTKIGGTFGYMAPEYALTGRASQEADVYSFGVVVLEIVCGRKPITPNADENQIYKVEWLWGLYARGKLIEAADPRLEGNFDKQQIERLTIIGLCCAHPHCSSRPSMKQVISMLNFEVSLPILELEMSVSDYF</sequence>
<comment type="subcellular location">
    <subcellularLocation>
        <location evidence="1">Cell membrane</location>
        <topology evidence="1">Single-pass type I membrane protein</topology>
    </subcellularLocation>
</comment>
<evidence type="ECO:0000256" key="3">
    <source>
        <dbReference type="ARBA" id="ARBA00010217"/>
    </source>
</evidence>
<evidence type="ECO:0000256" key="19">
    <source>
        <dbReference type="SAM" id="SignalP"/>
    </source>
</evidence>